<dbReference type="Pfam" id="PF00652">
    <property type="entry name" value="Ricin_B_lectin"/>
    <property type="match status" value="1"/>
</dbReference>
<dbReference type="OrthoDB" id="122804at2759"/>
<dbReference type="EMBL" id="BSXT01010846">
    <property type="protein sequence ID" value="GMF82173.1"/>
    <property type="molecule type" value="Genomic_DNA"/>
</dbReference>
<evidence type="ECO:0000259" key="2">
    <source>
        <dbReference type="Pfam" id="PF00652"/>
    </source>
</evidence>
<dbReference type="SUPFAM" id="SSF50370">
    <property type="entry name" value="Ricin B-like lectins"/>
    <property type="match status" value="1"/>
</dbReference>
<dbReference type="Gene3D" id="2.80.10.50">
    <property type="match status" value="1"/>
</dbReference>
<reference evidence="3" key="1">
    <citation type="submission" date="2023-04" db="EMBL/GenBank/DDBJ databases">
        <title>Phytophthora fragariaefolia NBRC 109709.</title>
        <authorList>
            <person name="Ichikawa N."/>
            <person name="Sato H."/>
            <person name="Tonouchi N."/>
        </authorList>
    </citation>
    <scope>NUCLEOTIDE SEQUENCE</scope>
    <source>
        <strain evidence="3">NBRC 109709</strain>
    </source>
</reference>
<dbReference type="PROSITE" id="PS50231">
    <property type="entry name" value="RICIN_B_LECTIN"/>
    <property type="match status" value="1"/>
</dbReference>
<dbReference type="InterPro" id="IPR035992">
    <property type="entry name" value="Ricin_B-like_lectins"/>
</dbReference>
<comment type="caution">
    <text evidence="3">The sequence shown here is derived from an EMBL/GenBank/DDBJ whole genome shotgun (WGS) entry which is preliminary data.</text>
</comment>
<proteinExistence type="predicted"/>
<evidence type="ECO:0000313" key="4">
    <source>
        <dbReference type="Proteomes" id="UP001165121"/>
    </source>
</evidence>
<dbReference type="AlphaFoldDB" id="A0A9W6YKG3"/>
<evidence type="ECO:0000313" key="3">
    <source>
        <dbReference type="EMBL" id="GMF82173.1"/>
    </source>
</evidence>
<gene>
    <name evidence="3" type="ORF">Pfra01_002881300</name>
</gene>
<sequence>MEFQSVNKPGLCLDDGGGWGAGDSTAHLWECDPGNMNQWFVTNPDTMMFHNPAKPGLCFDDTGATEAGKSNFIMWYCNPDTPNQQFEVVPQWELLGTVPDVAPPPLPKIDDGPWTVIDNGDDDIPPQPIDDALPPVVVNNDGVVVEPTPPSGDDGNLQMPTGMAQPVVAYNPGVRDGGIVILPPDLVQPVGPTVGKVTAYYPPGPSLEGGFFTGVSPTDNGGEPSVPLVLSPDLIQPLGKYNPTAPGVGDGGIMMPPTDTIPPVGEDTGYVLGKKNSGFVQHTESTAALENTPAPSSGLTQASQS</sequence>
<organism evidence="3 4">
    <name type="scientific">Phytophthora fragariaefolia</name>
    <dbReference type="NCBI Taxonomy" id="1490495"/>
    <lineage>
        <taxon>Eukaryota</taxon>
        <taxon>Sar</taxon>
        <taxon>Stramenopiles</taxon>
        <taxon>Oomycota</taxon>
        <taxon>Peronosporomycetes</taxon>
        <taxon>Peronosporales</taxon>
        <taxon>Peronosporaceae</taxon>
        <taxon>Phytophthora</taxon>
    </lineage>
</organism>
<evidence type="ECO:0000256" key="1">
    <source>
        <dbReference type="SAM" id="MobiDB-lite"/>
    </source>
</evidence>
<keyword evidence="4" id="KW-1185">Reference proteome</keyword>
<accession>A0A9W6YKG3</accession>
<name>A0A9W6YKG3_9STRA</name>
<feature type="region of interest" description="Disordered" evidence="1">
    <location>
        <begin position="283"/>
        <end position="305"/>
    </location>
</feature>
<feature type="domain" description="Ricin B lectin" evidence="2">
    <location>
        <begin position="4"/>
        <end position="86"/>
    </location>
</feature>
<protein>
    <submittedName>
        <fullName evidence="3">Unnamed protein product</fullName>
    </submittedName>
</protein>
<dbReference type="Proteomes" id="UP001165121">
    <property type="component" value="Unassembled WGS sequence"/>
</dbReference>
<dbReference type="CDD" id="cd00161">
    <property type="entry name" value="beta-trefoil_Ricin-like"/>
    <property type="match status" value="1"/>
</dbReference>
<dbReference type="InterPro" id="IPR000772">
    <property type="entry name" value="Ricin_B_lectin"/>
</dbReference>